<dbReference type="SUPFAM" id="SSF52777">
    <property type="entry name" value="CoA-dependent acyltransferases"/>
    <property type="match status" value="1"/>
</dbReference>
<proteinExistence type="predicted"/>
<organism evidence="1 2">
    <name type="scientific">Mycobacterium intracellulare 1956</name>
    <dbReference type="NCBI Taxonomy" id="1299331"/>
    <lineage>
        <taxon>Bacteria</taxon>
        <taxon>Bacillati</taxon>
        <taxon>Actinomycetota</taxon>
        <taxon>Actinomycetes</taxon>
        <taxon>Mycobacteriales</taxon>
        <taxon>Mycobacteriaceae</taxon>
        <taxon>Mycobacterium</taxon>
        <taxon>Mycobacterium avium complex (MAC)</taxon>
    </lineage>
</organism>
<sequence length="40" mass="4387">MLHAAWAQLLAWLTGQHDVAFGTTVSGRPADVPAPTRWWA</sequence>
<comment type="caution">
    <text evidence="1">The sequence shown here is derived from an EMBL/GenBank/DDBJ whole genome shotgun (WGS) entry which is preliminary data.</text>
</comment>
<protein>
    <submittedName>
        <fullName evidence="1">Condensation domain protein</fullName>
    </submittedName>
</protein>
<name>X8CTT0_MYCIT</name>
<dbReference type="Proteomes" id="UP000020825">
    <property type="component" value="Unassembled WGS sequence"/>
</dbReference>
<reference evidence="1 2" key="1">
    <citation type="submission" date="2013-12" db="EMBL/GenBank/DDBJ databases">
        <authorList>
            <person name="Zelazny A."/>
            <person name="Olivier K."/>
            <person name="Holland S."/>
            <person name="Lenaerts A."/>
            <person name="Ordway D."/>
            <person name="DeGroote M.A."/>
            <person name="Parker T."/>
            <person name="Sizemore C."/>
            <person name="Tallon L.J."/>
            <person name="Sadzewicz L.K."/>
            <person name="Sengamalay N."/>
            <person name="Fraser C.M."/>
            <person name="Hine E."/>
            <person name="Shefchek K.A."/>
            <person name="Das S.P."/>
            <person name="Tettelin H."/>
        </authorList>
    </citation>
    <scope>NUCLEOTIDE SEQUENCE [LARGE SCALE GENOMIC DNA]</scope>
    <source>
        <strain evidence="1 2">1956</strain>
    </source>
</reference>
<gene>
    <name evidence="1" type="ORF">I550_2930</name>
</gene>
<dbReference type="Gene3D" id="3.30.559.30">
    <property type="entry name" value="Nonribosomal peptide synthetase, condensation domain"/>
    <property type="match status" value="1"/>
</dbReference>
<dbReference type="PATRIC" id="fig|1299331.3.peg.2859"/>
<dbReference type="AlphaFoldDB" id="X8CTT0"/>
<accession>X8CTT0</accession>
<dbReference type="EMBL" id="JAOG01000001">
    <property type="protein sequence ID" value="EUA59782.1"/>
    <property type="molecule type" value="Genomic_DNA"/>
</dbReference>
<evidence type="ECO:0000313" key="2">
    <source>
        <dbReference type="Proteomes" id="UP000020825"/>
    </source>
</evidence>
<evidence type="ECO:0000313" key="1">
    <source>
        <dbReference type="EMBL" id="EUA59782.1"/>
    </source>
</evidence>